<dbReference type="EMBL" id="CAXDID020000434">
    <property type="protein sequence ID" value="CAL6091168.1"/>
    <property type="molecule type" value="Genomic_DNA"/>
</dbReference>
<dbReference type="AlphaFoldDB" id="A0AA86UD43"/>
<reference evidence="1" key="1">
    <citation type="submission" date="2023-06" db="EMBL/GenBank/DDBJ databases">
        <authorList>
            <person name="Kurt Z."/>
        </authorList>
    </citation>
    <scope>NUCLEOTIDE SEQUENCE</scope>
</reference>
<proteinExistence type="predicted"/>
<reference evidence="2 3" key="2">
    <citation type="submission" date="2024-07" db="EMBL/GenBank/DDBJ databases">
        <authorList>
            <person name="Akdeniz Z."/>
        </authorList>
    </citation>
    <scope>NUCLEOTIDE SEQUENCE [LARGE SCALE GENOMIC DNA]</scope>
</reference>
<dbReference type="Proteomes" id="UP001642409">
    <property type="component" value="Unassembled WGS sequence"/>
</dbReference>
<accession>A0AA86UD43</accession>
<organism evidence="1">
    <name type="scientific">Hexamita inflata</name>
    <dbReference type="NCBI Taxonomy" id="28002"/>
    <lineage>
        <taxon>Eukaryota</taxon>
        <taxon>Metamonada</taxon>
        <taxon>Diplomonadida</taxon>
        <taxon>Hexamitidae</taxon>
        <taxon>Hexamitinae</taxon>
        <taxon>Hexamita</taxon>
    </lineage>
</organism>
<comment type="caution">
    <text evidence="1">The sequence shown here is derived from an EMBL/GenBank/DDBJ whole genome shotgun (WGS) entry which is preliminary data.</text>
</comment>
<name>A0AA86UD43_9EUKA</name>
<evidence type="ECO:0000313" key="1">
    <source>
        <dbReference type="EMBL" id="CAI9950964.1"/>
    </source>
</evidence>
<evidence type="ECO:0000313" key="2">
    <source>
        <dbReference type="EMBL" id="CAL6091168.1"/>
    </source>
</evidence>
<sequence>MLFQIDADQADVEKQEPQLFQSPGRYYTLCEKYAAVLMYVRVGKSNYVLMKSLLFAYANQTLPNERTVRKMKNQLIVEYQYDLGQTDYEFTDETSLTHVDQISQERLKEIEKLSRIVAKALQGSTLEDVSEIGQIYEFWENFQKSVTEEYSMKKSKTVLLVNERNITVPCRCIRYTKNPKEAMKEFQEIYNENHSRINSQMSQGDSQKK</sequence>
<keyword evidence="3" id="KW-1185">Reference proteome</keyword>
<protein>
    <submittedName>
        <fullName evidence="2">Hypothetical_protein</fullName>
    </submittedName>
</protein>
<gene>
    <name evidence="1" type="ORF">HINF_LOCUS38609</name>
    <name evidence="2" type="ORF">HINF_LOCUS65655</name>
</gene>
<dbReference type="EMBL" id="CATOUU010000820">
    <property type="protein sequence ID" value="CAI9950964.1"/>
    <property type="molecule type" value="Genomic_DNA"/>
</dbReference>
<evidence type="ECO:0000313" key="3">
    <source>
        <dbReference type="Proteomes" id="UP001642409"/>
    </source>
</evidence>